<evidence type="ECO:0000313" key="1">
    <source>
        <dbReference type="EMBL" id="CCO92634.1"/>
    </source>
</evidence>
<dbReference type="AlphaFoldDB" id="A0A831A1P1"/>
<reference evidence="1 2" key="1">
    <citation type="submission" date="2012-11" db="EMBL/GenBank/DDBJ databases">
        <authorList>
            <person name="Linke B."/>
        </authorList>
    </citation>
    <scope>NUCLEOTIDE SEQUENCE [LARGE SCALE GENOMIC DNA]</scope>
    <source>
        <strain evidence="2">CFBP 1232</strain>
    </source>
</reference>
<organism evidence="1 2">
    <name type="scientific">Erwinia amylovora NBRC 12687 = CFBP 1232</name>
    <dbReference type="NCBI Taxonomy" id="1219359"/>
    <lineage>
        <taxon>Bacteria</taxon>
        <taxon>Pseudomonadati</taxon>
        <taxon>Pseudomonadota</taxon>
        <taxon>Gammaproteobacteria</taxon>
        <taxon>Enterobacterales</taxon>
        <taxon>Erwiniaceae</taxon>
        <taxon>Erwinia</taxon>
    </lineage>
</organism>
<protein>
    <submittedName>
        <fullName evidence="1">Uncharacterized protein</fullName>
    </submittedName>
</protein>
<dbReference type="Proteomes" id="UP000013111">
    <property type="component" value="Unassembled WGS sequence"/>
</dbReference>
<reference evidence="1 2" key="2">
    <citation type="submission" date="2013-04" db="EMBL/GenBank/DDBJ databases">
        <title>Comparative genomics of 12 strains of Erwinia amylovora identifies a pan-genome with a large conserved core and provides insights into host specificity.</title>
        <authorList>
            <person name="Mann R.A."/>
            <person name="Smits T.H.M."/>
            <person name="Buehlmann A."/>
            <person name="Blom J."/>
            <person name="Goesmann A."/>
            <person name="Frey J.E."/>
            <person name="Plummer K.M."/>
            <person name="Beer S.V."/>
            <person name="Luck J."/>
            <person name="Duffy B."/>
            <person name="Rodoni B."/>
        </authorList>
    </citation>
    <scope>NUCLEOTIDE SEQUENCE [LARGE SCALE GENOMIC DNA]</scope>
    <source>
        <strain evidence="2">CFBP 1232</strain>
    </source>
</reference>
<dbReference type="EMBL" id="CAPB01000007">
    <property type="protein sequence ID" value="CCO92634.1"/>
    <property type="molecule type" value="Genomic_DNA"/>
</dbReference>
<gene>
    <name evidence="1" type="ORF">BN437_0670</name>
</gene>
<evidence type="ECO:0000313" key="2">
    <source>
        <dbReference type="Proteomes" id="UP000013111"/>
    </source>
</evidence>
<sequence>MIIQGYDFSLDQCKTLSVDIHSMAAWRLMI</sequence>
<proteinExistence type="predicted"/>
<comment type="caution">
    <text evidence="1">The sequence shown here is derived from an EMBL/GenBank/DDBJ whole genome shotgun (WGS) entry which is preliminary data.</text>
</comment>
<accession>A0A831A1P1</accession>
<name>A0A831A1P1_ERWAM</name>